<feature type="region of interest" description="Disordered" evidence="6">
    <location>
        <begin position="345"/>
        <end position="470"/>
    </location>
</feature>
<evidence type="ECO:0000259" key="7">
    <source>
        <dbReference type="PROSITE" id="PS50076"/>
    </source>
</evidence>
<dbReference type="Pfam" id="PF12171">
    <property type="entry name" value="zf-C2H2_jaz"/>
    <property type="match status" value="1"/>
</dbReference>
<dbReference type="AlphaFoldDB" id="A0A8J4XL21"/>
<proteinExistence type="predicted"/>
<dbReference type="GO" id="GO:0005737">
    <property type="term" value="C:cytoplasm"/>
    <property type="evidence" value="ECO:0007669"/>
    <property type="project" value="TreeGrafter"/>
</dbReference>
<dbReference type="OrthoDB" id="552049at2759"/>
<evidence type="ECO:0000256" key="6">
    <source>
        <dbReference type="SAM" id="MobiDB-lite"/>
    </source>
</evidence>
<dbReference type="SUPFAM" id="SSF46565">
    <property type="entry name" value="Chaperone J-domain"/>
    <property type="match status" value="2"/>
</dbReference>
<feature type="compositionally biased region" description="Basic residues" evidence="6">
    <location>
        <begin position="519"/>
        <end position="528"/>
    </location>
</feature>
<dbReference type="GO" id="GO:0003676">
    <property type="term" value="F:nucleic acid binding"/>
    <property type="evidence" value="ECO:0007669"/>
    <property type="project" value="InterPro"/>
</dbReference>
<dbReference type="PANTHER" id="PTHR44029:SF1">
    <property type="entry name" value="DNAJ HOMOLOG SUBFAMILY C MEMBER 21"/>
    <property type="match status" value="1"/>
</dbReference>
<sequence>MRCHYEVLAVSQSASDSELKKAYYKMALQWHPGVGADCLLQEGTGEADDGGFLLKSFEWQLAAGAATSSATVDKNPDRMEEAKVQFQLIQAAYDTLSDPQERAFYDRNRESILRGKASEANSKPETLDLFKYFSSQCYSGFNDSDKVSTLSTGCWQVLCILVQLLFLHGLPLGQMSMTSVSSAHGPLVEKSGHASGNKIEKDNSKARVKARRQFNDEVRALVAYVRKRDKRWLERKKQINAKIAENAQKQLACQQRQREERQKSMKEDVAQERANLGAYEEQLKLLEGQFAREWGVSDSEESDSSEEGEAQEETEEPTEEQEEGEELLMDDLYCVACNKAFKTEKAMENHQRSKKHKENLEALKATMNAEDRAYFNSSPCDLEAEQQSEESATPAQKSSKKKKKKKPLQETPPVLPATDSTSGKKKNKRKDTPIFSGYSSEESDRESEVKVSSVDNDIDANDARVPTDIEASSDVIDCDKTSDSEKVVNGDSDSISSSCIKEDQKDDGEMTETLEAKPKLKGKKAKDARKRAKEASGVVAEPEVKVSAIPSNPIDCYLTLKLCRFTYVCDDQRVITHAIRVSSSCNHIHRFLYFYPTISIEQGSSKYGSRPNTGSQAFAQWLAKS</sequence>
<keyword evidence="10" id="KW-1185">Reference proteome</keyword>
<dbReference type="PROSITE" id="PS50157">
    <property type="entry name" value="ZINC_FINGER_C2H2_2"/>
    <property type="match status" value="1"/>
</dbReference>
<feature type="region of interest" description="Disordered" evidence="6">
    <location>
        <begin position="482"/>
        <end position="528"/>
    </location>
</feature>
<keyword evidence="1" id="KW-0479">Metal-binding</keyword>
<evidence type="ECO:0000256" key="5">
    <source>
        <dbReference type="SAM" id="Coils"/>
    </source>
</evidence>
<dbReference type="InterPro" id="IPR018253">
    <property type="entry name" value="DnaJ_domain_CS"/>
</dbReference>
<feature type="compositionally biased region" description="Acidic residues" evidence="6">
    <location>
        <begin position="298"/>
        <end position="325"/>
    </location>
</feature>
<evidence type="ECO:0000256" key="3">
    <source>
        <dbReference type="ARBA" id="ARBA00022833"/>
    </source>
</evidence>
<reference evidence="9" key="1">
    <citation type="submission" date="2020-07" db="EMBL/GenBank/DDBJ databases">
        <title>The High-quality genome of the commercially important snow crab, Chionoecetes opilio.</title>
        <authorList>
            <person name="Jeong J.-H."/>
            <person name="Ryu S."/>
        </authorList>
    </citation>
    <scope>NUCLEOTIDE SEQUENCE</scope>
    <source>
        <strain evidence="9">MADBK_172401_WGS</strain>
        <tissue evidence="9">Digestive gland</tissue>
    </source>
</reference>
<evidence type="ECO:0000313" key="10">
    <source>
        <dbReference type="Proteomes" id="UP000770661"/>
    </source>
</evidence>
<keyword evidence="2 4" id="KW-0863">Zinc-finger</keyword>
<feature type="region of interest" description="Disordered" evidence="6">
    <location>
        <begin position="189"/>
        <end position="208"/>
    </location>
</feature>
<protein>
    <submittedName>
        <fullName evidence="9">DnaJ subfamily C member 21</fullName>
    </submittedName>
</protein>
<name>A0A8J4XL21_CHIOP</name>
<dbReference type="GO" id="GO:0008270">
    <property type="term" value="F:zinc ion binding"/>
    <property type="evidence" value="ECO:0007669"/>
    <property type="project" value="UniProtKB-KW"/>
</dbReference>
<dbReference type="InterPro" id="IPR051964">
    <property type="entry name" value="Chaperone_stress_response"/>
</dbReference>
<dbReference type="EMBL" id="JACEEZ010024965">
    <property type="protein sequence ID" value="KAG0706017.1"/>
    <property type="molecule type" value="Genomic_DNA"/>
</dbReference>
<keyword evidence="5" id="KW-0175">Coiled coil</keyword>
<dbReference type="Gene3D" id="1.10.287.110">
    <property type="entry name" value="DnaJ domain"/>
    <property type="match status" value="1"/>
</dbReference>
<keyword evidence="3" id="KW-0862">Zinc</keyword>
<gene>
    <name evidence="9" type="primary">DNAJC21_0</name>
    <name evidence="9" type="ORF">GWK47_024378</name>
</gene>
<dbReference type="Pfam" id="PF00226">
    <property type="entry name" value="DnaJ"/>
    <property type="match status" value="2"/>
</dbReference>
<dbReference type="PROSITE" id="PS00636">
    <property type="entry name" value="DNAJ_1"/>
    <property type="match status" value="1"/>
</dbReference>
<dbReference type="PROSITE" id="PS50076">
    <property type="entry name" value="DNAJ_2"/>
    <property type="match status" value="1"/>
</dbReference>
<dbReference type="InterPro" id="IPR001623">
    <property type="entry name" value="DnaJ_domain"/>
</dbReference>
<dbReference type="PANTHER" id="PTHR44029">
    <property type="entry name" value="DNAJ HOMOLOG SUBFAMILY C MEMBER 21"/>
    <property type="match status" value="1"/>
</dbReference>
<feature type="coiled-coil region" evidence="5">
    <location>
        <begin position="244"/>
        <end position="289"/>
    </location>
</feature>
<feature type="domain" description="C2H2-type" evidence="8">
    <location>
        <begin position="332"/>
        <end position="361"/>
    </location>
</feature>
<dbReference type="CDD" id="cd06257">
    <property type="entry name" value="DnaJ"/>
    <property type="match status" value="1"/>
</dbReference>
<dbReference type="PRINTS" id="PR00625">
    <property type="entry name" value="JDOMAIN"/>
</dbReference>
<dbReference type="InterPro" id="IPR036236">
    <property type="entry name" value="Znf_C2H2_sf"/>
</dbReference>
<evidence type="ECO:0000313" key="9">
    <source>
        <dbReference type="EMBL" id="KAG0706017.1"/>
    </source>
</evidence>
<evidence type="ECO:0000259" key="8">
    <source>
        <dbReference type="PROSITE" id="PS50157"/>
    </source>
</evidence>
<feature type="region of interest" description="Disordered" evidence="6">
    <location>
        <begin position="294"/>
        <end position="325"/>
    </location>
</feature>
<organism evidence="9 10">
    <name type="scientific">Chionoecetes opilio</name>
    <name type="common">Atlantic snow crab</name>
    <name type="synonym">Cancer opilio</name>
    <dbReference type="NCBI Taxonomy" id="41210"/>
    <lineage>
        <taxon>Eukaryota</taxon>
        <taxon>Metazoa</taxon>
        <taxon>Ecdysozoa</taxon>
        <taxon>Arthropoda</taxon>
        <taxon>Crustacea</taxon>
        <taxon>Multicrustacea</taxon>
        <taxon>Malacostraca</taxon>
        <taxon>Eumalacostraca</taxon>
        <taxon>Eucarida</taxon>
        <taxon>Decapoda</taxon>
        <taxon>Pleocyemata</taxon>
        <taxon>Brachyura</taxon>
        <taxon>Eubrachyura</taxon>
        <taxon>Majoidea</taxon>
        <taxon>Majidae</taxon>
        <taxon>Chionoecetes</taxon>
    </lineage>
</organism>
<accession>A0A8J4XL21</accession>
<dbReference type="PROSITE" id="PS00028">
    <property type="entry name" value="ZINC_FINGER_C2H2_1"/>
    <property type="match status" value="1"/>
</dbReference>
<feature type="compositionally biased region" description="Basic and acidic residues" evidence="6">
    <location>
        <begin position="500"/>
        <end position="518"/>
    </location>
</feature>
<evidence type="ECO:0000256" key="1">
    <source>
        <dbReference type="ARBA" id="ARBA00022723"/>
    </source>
</evidence>
<evidence type="ECO:0000256" key="4">
    <source>
        <dbReference type="PROSITE-ProRule" id="PRU00042"/>
    </source>
</evidence>
<dbReference type="SMART" id="SM00271">
    <property type="entry name" value="DnaJ"/>
    <property type="match status" value="1"/>
</dbReference>
<evidence type="ECO:0000256" key="2">
    <source>
        <dbReference type="ARBA" id="ARBA00022771"/>
    </source>
</evidence>
<dbReference type="InterPro" id="IPR022755">
    <property type="entry name" value="Znf_C2H2_jaz"/>
</dbReference>
<dbReference type="InterPro" id="IPR036869">
    <property type="entry name" value="J_dom_sf"/>
</dbReference>
<dbReference type="SMART" id="SM00451">
    <property type="entry name" value="ZnF_U1"/>
    <property type="match status" value="1"/>
</dbReference>
<dbReference type="Proteomes" id="UP000770661">
    <property type="component" value="Unassembled WGS sequence"/>
</dbReference>
<comment type="caution">
    <text evidence="9">The sequence shown here is derived from an EMBL/GenBank/DDBJ whole genome shotgun (WGS) entry which is preliminary data.</text>
</comment>
<dbReference type="InterPro" id="IPR013087">
    <property type="entry name" value="Znf_C2H2_type"/>
</dbReference>
<dbReference type="InterPro" id="IPR003604">
    <property type="entry name" value="Matrin/U1-like-C_Znf_C2H2"/>
</dbReference>
<dbReference type="Gene3D" id="3.30.160.60">
    <property type="entry name" value="Classic Zinc Finger"/>
    <property type="match status" value="1"/>
</dbReference>
<feature type="domain" description="J" evidence="7">
    <location>
        <begin position="3"/>
        <end position="109"/>
    </location>
</feature>
<dbReference type="SUPFAM" id="SSF57667">
    <property type="entry name" value="beta-beta-alpha zinc fingers"/>
    <property type="match status" value="1"/>
</dbReference>